<reference evidence="1 2" key="1">
    <citation type="journal article" date="2016" name="Environ. Microbiol.">
        <title>Genomic resolution of a cold subsurface aquifer community provides metabolic insights for novel microbes adapted to high CO concentrations.</title>
        <authorList>
            <person name="Probst A.J."/>
            <person name="Castelle C.J."/>
            <person name="Singh A."/>
            <person name="Brown C.T."/>
            <person name="Anantharaman K."/>
            <person name="Sharon I."/>
            <person name="Hug L.A."/>
            <person name="Burstein D."/>
            <person name="Emerson J.B."/>
            <person name="Thomas B.C."/>
            <person name="Banfield J.F."/>
        </authorList>
    </citation>
    <scope>NUCLEOTIDE SEQUENCE [LARGE SCALE GENOMIC DNA]</scope>
    <source>
        <strain evidence="1">CG2_30_43_9</strain>
    </source>
</reference>
<comment type="caution">
    <text evidence="1">The sequence shown here is derived from an EMBL/GenBank/DDBJ whole genome shotgun (WGS) entry which is preliminary data.</text>
</comment>
<gene>
    <name evidence="1" type="ORF">AUK15_00655</name>
</gene>
<evidence type="ECO:0000313" key="1">
    <source>
        <dbReference type="EMBL" id="OIP66281.1"/>
    </source>
</evidence>
<dbReference type="AlphaFoldDB" id="A0A1J5G131"/>
<dbReference type="EMBL" id="MNYX01000015">
    <property type="protein sequence ID" value="OIP66281.1"/>
    <property type="molecule type" value="Genomic_DNA"/>
</dbReference>
<dbReference type="Proteomes" id="UP000182059">
    <property type="component" value="Unassembled WGS sequence"/>
</dbReference>
<accession>A0A1J5G131</accession>
<evidence type="ECO:0000313" key="2">
    <source>
        <dbReference type="Proteomes" id="UP000182059"/>
    </source>
</evidence>
<sequence length="72" mass="8379">MNRAITLKRYVEDITAFERILGLHFSLGEKHSVYKKEGITAQKAKFRVVVFPFVDRVLTDSEVIFEDGKYKV</sequence>
<protein>
    <submittedName>
        <fullName evidence="1">Uncharacterized protein</fullName>
    </submittedName>
</protein>
<name>A0A1J5G131_9BACT</name>
<organism evidence="1 2">
    <name type="scientific">Candidatus Nomurabacteria bacterium CG2_30_43_9</name>
    <dbReference type="NCBI Taxonomy" id="1805283"/>
    <lineage>
        <taxon>Bacteria</taxon>
        <taxon>Candidatus Nomuraibacteriota</taxon>
    </lineage>
</organism>
<proteinExistence type="predicted"/>